<protein>
    <submittedName>
        <fullName evidence="2">Uncharacterized protein</fullName>
    </submittedName>
</protein>
<dbReference type="AlphaFoldDB" id="A0AB38DST9"/>
<dbReference type="EMBL" id="LT906434">
    <property type="protein sequence ID" value="SNU80146.1"/>
    <property type="molecule type" value="Genomic_DNA"/>
</dbReference>
<accession>A0AB38DST9</accession>
<keyword evidence="1" id="KW-1133">Transmembrane helix</keyword>
<sequence>MKKGYYLKLSIFFVIVSIINFVVVHKPNSTPYLGYFFAVAAVVAFVLHLKKG</sequence>
<evidence type="ECO:0000313" key="2">
    <source>
        <dbReference type="EMBL" id="SNU80146.1"/>
    </source>
</evidence>
<feature type="transmembrane region" description="Helical" evidence="1">
    <location>
        <begin position="5"/>
        <end position="24"/>
    </location>
</feature>
<dbReference type="RefSeq" id="WP_157739159.1">
    <property type="nucleotide sequence ID" value="NZ_JAUNKT010000057.1"/>
</dbReference>
<proteinExistence type="predicted"/>
<feature type="transmembrane region" description="Helical" evidence="1">
    <location>
        <begin position="30"/>
        <end position="49"/>
    </location>
</feature>
<gene>
    <name evidence="2" type="ORF">SAMEA4504057_01657</name>
</gene>
<dbReference type="Proteomes" id="UP000215033">
    <property type="component" value="Chromosome 1"/>
</dbReference>
<dbReference type="KEGG" id="nzo:SAMEA4504057_1657"/>
<organism evidence="2 3">
    <name type="scientific">Neisseria zoodegmatis</name>
    <dbReference type="NCBI Taxonomy" id="326523"/>
    <lineage>
        <taxon>Bacteria</taxon>
        <taxon>Pseudomonadati</taxon>
        <taxon>Pseudomonadota</taxon>
        <taxon>Betaproteobacteria</taxon>
        <taxon>Neisseriales</taxon>
        <taxon>Neisseriaceae</taxon>
        <taxon>Neisseria</taxon>
    </lineage>
</organism>
<evidence type="ECO:0000313" key="3">
    <source>
        <dbReference type="Proteomes" id="UP000215033"/>
    </source>
</evidence>
<keyword evidence="1" id="KW-0472">Membrane</keyword>
<evidence type="ECO:0000256" key="1">
    <source>
        <dbReference type="SAM" id="Phobius"/>
    </source>
</evidence>
<name>A0AB38DST9_9NEIS</name>
<keyword evidence="1" id="KW-0812">Transmembrane</keyword>
<reference evidence="2 3" key="1">
    <citation type="submission" date="2017-06" db="EMBL/GenBank/DDBJ databases">
        <authorList>
            <consortium name="Pathogen Informatics"/>
        </authorList>
    </citation>
    <scope>NUCLEOTIDE SEQUENCE [LARGE SCALE GENOMIC DNA]</scope>
    <source>
        <strain evidence="2 3">NCTC12230</strain>
    </source>
</reference>